<dbReference type="Proteomes" id="UP000264605">
    <property type="component" value="Chromosome"/>
</dbReference>
<organism evidence="1 2">
    <name type="scientific">Pseudoalteromonas lipolytica</name>
    <dbReference type="NCBI Taxonomy" id="570156"/>
    <lineage>
        <taxon>Bacteria</taxon>
        <taxon>Pseudomonadati</taxon>
        <taxon>Pseudomonadota</taxon>
        <taxon>Gammaproteobacteria</taxon>
        <taxon>Alteromonadales</taxon>
        <taxon>Pseudoalteromonadaceae</taxon>
        <taxon>Pseudoalteromonas</taxon>
    </lineage>
</organism>
<dbReference type="AlphaFoldDB" id="A0AAD0RY61"/>
<proteinExistence type="predicted"/>
<evidence type="ECO:0000313" key="1">
    <source>
        <dbReference type="EMBL" id="AXV64770.1"/>
    </source>
</evidence>
<dbReference type="EMBL" id="CP032090">
    <property type="protein sequence ID" value="AXV64770.1"/>
    <property type="molecule type" value="Genomic_DNA"/>
</dbReference>
<dbReference type="KEGG" id="pdj:D0907_05470"/>
<reference evidence="1 2" key="1">
    <citation type="submission" date="2018-08" db="EMBL/GenBank/DDBJ databases">
        <title>Draft genome sequence of Pseudoalteromonas donghaensis HJ51.</title>
        <authorList>
            <person name="Oh J."/>
            <person name="Roh D."/>
        </authorList>
    </citation>
    <scope>NUCLEOTIDE SEQUENCE [LARGE SCALE GENOMIC DNA]</scope>
    <source>
        <strain evidence="1 2">HJ51</strain>
    </source>
</reference>
<name>A0AAD0RY61_9GAMM</name>
<gene>
    <name evidence="1" type="ORF">D0907_05470</name>
</gene>
<evidence type="ECO:0000313" key="2">
    <source>
        <dbReference type="Proteomes" id="UP000264605"/>
    </source>
</evidence>
<accession>A0AAD0RY61</accession>
<sequence length="64" mass="6945">MALVTKGLLFSVKTPPTLGTIQIEVGMALAMKKLLFSVKTPPTLGTISYRGRNGFSHEEVAIQR</sequence>
<protein>
    <submittedName>
        <fullName evidence="1">Uncharacterized protein</fullName>
    </submittedName>
</protein>